<dbReference type="EMBL" id="MCFJ01000004">
    <property type="protein sequence ID" value="ORY67023.1"/>
    <property type="molecule type" value="Genomic_DNA"/>
</dbReference>
<evidence type="ECO:0000256" key="1">
    <source>
        <dbReference type="SAM" id="MobiDB-lite"/>
    </source>
</evidence>
<reference evidence="3 4" key="1">
    <citation type="submission" date="2016-07" db="EMBL/GenBank/DDBJ databases">
        <title>Pervasive Adenine N6-methylation of Active Genes in Fungi.</title>
        <authorList>
            <consortium name="DOE Joint Genome Institute"/>
            <person name="Mondo S.J."/>
            <person name="Dannebaum R.O."/>
            <person name="Kuo R.C."/>
            <person name="Labutti K."/>
            <person name="Haridas S."/>
            <person name="Kuo A."/>
            <person name="Salamov A."/>
            <person name="Ahrendt S.R."/>
            <person name="Lipzen A."/>
            <person name="Sullivan W."/>
            <person name="Andreopoulos W.B."/>
            <person name="Clum A."/>
            <person name="Lindquist E."/>
            <person name="Daum C."/>
            <person name="Ramamoorthy G.K."/>
            <person name="Gryganskyi A."/>
            <person name="Culley D."/>
            <person name="Magnuson J.K."/>
            <person name="James T.Y."/>
            <person name="O'Malley M.A."/>
            <person name="Stajich J.E."/>
            <person name="Spatafora J.W."/>
            <person name="Visel A."/>
            <person name="Grigoriev I.V."/>
        </authorList>
    </citation>
    <scope>NUCLEOTIDE SEQUENCE [LARGE SCALE GENOMIC DNA]</scope>
    <source>
        <strain evidence="3 4">CBS 129021</strain>
    </source>
</reference>
<dbReference type="Proteomes" id="UP000193689">
    <property type="component" value="Unassembled WGS sequence"/>
</dbReference>
<dbReference type="Pfam" id="PF06772">
    <property type="entry name" value="LtrA"/>
    <property type="match status" value="1"/>
</dbReference>
<keyword evidence="2" id="KW-0812">Transmembrane</keyword>
<organism evidence="3 4">
    <name type="scientific">Pseudomassariella vexata</name>
    <dbReference type="NCBI Taxonomy" id="1141098"/>
    <lineage>
        <taxon>Eukaryota</taxon>
        <taxon>Fungi</taxon>
        <taxon>Dikarya</taxon>
        <taxon>Ascomycota</taxon>
        <taxon>Pezizomycotina</taxon>
        <taxon>Sordariomycetes</taxon>
        <taxon>Xylariomycetidae</taxon>
        <taxon>Amphisphaeriales</taxon>
        <taxon>Pseudomassariaceae</taxon>
        <taxon>Pseudomassariella</taxon>
    </lineage>
</organism>
<comment type="caution">
    <text evidence="3">The sequence shown here is derived from an EMBL/GenBank/DDBJ whole genome shotgun (WGS) entry which is preliminary data.</text>
</comment>
<sequence length="641" mass="71848">MSDSELQYTVTRLEIINSTVARKRLGPEGSTKGSKDSESLSPSVTSDSEFIPHESGHSFQLFYDLWFVANLTVFTEYHEIIDVKALSLFIGFVLLLWTTWIQSTFFDARFSGDSIFERITCAFDLGVMVGFAELGTVFTPSPNYQAIFRMASLFLMASRLVLAVKYATMLFQARKYARRRAKMVLLLIIGTLVAAATIYFGISFMLGVDNIPGDALIAWNVVGVVEVILQLEYSRLSDPLSFKGTNLEARMNQLTLIILGEGIIIMIRGINLLVQEKSPLADSLAIGWSPALIAIIGCAIGLIYIIFKIYFDLDHHSETTSRRRTAWVFFHLPFHMALVVLLEGTNKFVVIWKILESSASANSALNGVFEDVRAPSTLTTQEVIGKIRSIVVDQLVLYKPNDTLKTWTHLNTTFANISTIPDMFWSIGVPVDDPTVDRFTDSFKDIVLTVLENIQAFFGIHGPVESATFNLSSLENVAIYSRKTEFKLIFIYTYISAGMVISLITLLHAISKREGWVSFNIYRTAFFISTGVGLTLTNLLATSEILLVNFLSSPWPVPVILICYSVVLIVAHLPFPKSFNGKRKGDSVPFTNKIPQIRQSGPSPQRRPKSRRYMSLHDSRPDVGFEMDEQKEHTRHTGNFV</sequence>
<feature type="transmembrane region" description="Helical" evidence="2">
    <location>
        <begin position="521"/>
        <end position="543"/>
    </location>
</feature>
<keyword evidence="2" id="KW-0472">Membrane</keyword>
<gene>
    <name evidence="3" type="ORF">BCR38DRAFT_509389</name>
</gene>
<proteinExistence type="predicted"/>
<protein>
    <recommendedName>
        <fullName evidence="5">Bacterial low temperature requirement A protein-domain-containing protein</fullName>
    </recommendedName>
</protein>
<dbReference type="InterPro" id="IPR010640">
    <property type="entry name" value="Low_temperature_requirement_A"/>
</dbReference>
<feature type="transmembrane region" description="Helical" evidence="2">
    <location>
        <begin position="286"/>
        <end position="307"/>
    </location>
</feature>
<name>A0A1Y2E635_9PEZI</name>
<feature type="transmembrane region" description="Helical" evidence="2">
    <location>
        <begin position="183"/>
        <end position="204"/>
    </location>
</feature>
<feature type="transmembrane region" description="Helical" evidence="2">
    <location>
        <begin position="489"/>
        <end position="509"/>
    </location>
</feature>
<feature type="compositionally biased region" description="Polar residues" evidence="1">
    <location>
        <begin position="589"/>
        <end position="603"/>
    </location>
</feature>
<feature type="transmembrane region" description="Helical" evidence="2">
    <location>
        <begin position="327"/>
        <end position="345"/>
    </location>
</feature>
<keyword evidence="4" id="KW-1185">Reference proteome</keyword>
<dbReference type="AlphaFoldDB" id="A0A1Y2E635"/>
<accession>A0A1Y2E635</accession>
<dbReference type="STRING" id="1141098.A0A1Y2E635"/>
<feature type="region of interest" description="Disordered" evidence="1">
    <location>
        <begin position="586"/>
        <end position="641"/>
    </location>
</feature>
<keyword evidence="2" id="KW-1133">Transmembrane helix</keyword>
<evidence type="ECO:0000313" key="3">
    <source>
        <dbReference type="EMBL" id="ORY67023.1"/>
    </source>
</evidence>
<feature type="region of interest" description="Disordered" evidence="1">
    <location>
        <begin position="24"/>
        <end position="48"/>
    </location>
</feature>
<feature type="transmembrane region" description="Helical" evidence="2">
    <location>
        <begin position="144"/>
        <end position="162"/>
    </location>
</feature>
<feature type="transmembrane region" description="Helical" evidence="2">
    <location>
        <begin position="555"/>
        <end position="575"/>
    </location>
</feature>
<evidence type="ECO:0000313" key="4">
    <source>
        <dbReference type="Proteomes" id="UP000193689"/>
    </source>
</evidence>
<feature type="compositionally biased region" description="Basic and acidic residues" evidence="1">
    <location>
        <begin position="615"/>
        <end position="632"/>
    </location>
</feature>
<dbReference type="PANTHER" id="PTHR42101:SF1">
    <property type="entry name" value="LOW TEMPERATURE REQUIREMENT A"/>
    <property type="match status" value="1"/>
</dbReference>
<dbReference type="GeneID" id="63781205"/>
<dbReference type="InParanoid" id="A0A1Y2E635"/>
<dbReference type="RefSeq" id="XP_040717647.1">
    <property type="nucleotide sequence ID" value="XM_040864993.1"/>
</dbReference>
<dbReference type="PANTHER" id="PTHR42101">
    <property type="entry name" value="CHROMOSOME 16, WHOLE GENOME SHOTGUN SEQUENCE"/>
    <property type="match status" value="1"/>
</dbReference>
<dbReference type="OrthoDB" id="3177213at2759"/>
<evidence type="ECO:0000256" key="2">
    <source>
        <dbReference type="SAM" id="Phobius"/>
    </source>
</evidence>
<feature type="transmembrane region" description="Helical" evidence="2">
    <location>
        <begin position="254"/>
        <end position="274"/>
    </location>
</feature>
<evidence type="ECO:0008006" key="5">
    <source>
        <dbReference type="Google" id="ProtNLM"/>
    </source>
</evidence>
<feature type="compositionally biased region" description="Polar residues" evidence="1">
    <location>
        <begin position="39"/>
        <end position="48"/>
    </location>
</feature>
<feature type="transmembrane region" description="Helical" evidence="2">
    <location>
        <begin position="85"/>
        <end position="106"/>
    </location>
</feature>